<reference evidence="13" key="1">
    <citation type="submission" date="2021-09" db="EMBL/GenBank/DDBJ databases">
        <authorList>
            <consortium name="AG Swart"/>
            <person name="Singh M."/>
            <person name="Singh A."/>
            <person name="Seah K."/>
            <person name="Emmerich C."/>
        </authorList>
    </citation>
    <scope>NUCLEOTIDE SEQUENCE</scope>
    <source>
        <strain evidence="13">ATCC30299</strain>
    </source>
</reference>
<evidence type="ECO:0000256" key="4">
    <source>
        <dbReference type="ARBA" id="ARBA00022771"/>
    </source>
</evidence>
<evidence type="ECO:0000256" key="2">
    <source>
        <dbReference type="ARBA" id="ARBA00022692"/>
    </source>
</evidence>
<name>A0AAU9JLB2_9CILI</name>
<feature type="transmembrane region" description="Helical" evidence="10">
    <location>
        <begin position="282"/>
        <end position="304"/>
    </location>
</feature>
<feature type="compositionally biased region" description="Basic and acidic residues" evidence="9">
    <location>
        <begin position="496"/>
        <end position="507"/>
    </location>
</feature>
<accession>A0AAU9JLB2</accession>
<evidence type="ECO:0000313" key="14">
    <source>
        <dbReference type="Proteomes" id="UP001162131"/>
    </source>
</evidence>
<keyword evidence="7 10" id="KW-0472">Membrane</keyword>
<dbReference type="Gene3D" id="3.30.40.10">
    <property type="entry name" value="Zinc/RING finger domain, C3HC4 (zinc finger)"/>
    <property type="match status" value="1"/>
</dbReference>
<feature type="region of interest" description="Disordered" evidence="9">
    <location>
        <begin position="400"/>
        <end position="507"/>
    </location>
</feature>
<protein>
    <recommendedName>
        <fullName evidence="12">RING-type domain-containing protein</fullName>
    </recommendedName>
</protein>
<feature type="compositionally biased region" description="Acidic residues" evidence="9">
    <location>
        <begin position="429"/>
        <end position="439"/>
    </location>
</feature>
<evidence type="ECO:0000256" key="8">
    <source>
        <dbReference type="PROSITE-ProRule" id="PRU00175"/>
    </source>
</evidence>
<evidence type="ECO:0000256" key="7">
    <source>
        <dbReference type="ARBA" id="ARBA00023136"/>
    </source>
</evidence>
<keyword evidence="4 8" id="KW-0863">Zinc-finger</keyword>
<gene>
    <name evidence="13" type="ORF">BSTOLATCC_MIC39647</name>
</gene>
<feature type="signal peptide" evidence="11">
    <location>
        <begin position="1"/>
        <end position="16"/>
    </location>
</feature>
<keyword evidence="3" id="KW-0479">Metal-binding</keyword>
<dbReference type="PROSITE" id="PS50089">
    <property type="entry name" value="ZF_RING_2"/>
    <property type="match status" value="1"/>
</dbReference>
<dbReference type="PANTHER" id="PTHR46539">
    <property type="entry name" value="E3 UBIQUITIN-PROTEIN LIGASE ATL42"/>
    <property type="match status" value="1"/>
</dbReference>
<dbReference type="GO" id="GO:0008270">
    <property type="term" value="F:zinc ion binding"/>
    <property type="evidence" value="ECO:0007669"/>
    <property type="project" value="UniProtKB-KW"/>
</dbReference>
<evidence type="ECO:0000256" key="10">
    <source>
        <dbReference type="SAM" id="Phobius"/>
    </source>
</evidence>
<feature type="compositionally biased region" description="Basic and acidic residues" evidence="9">
    <location>
        <begin position="416"/>
        <end position="428"/>
    </location>
</feature>
<evidence type="ECO:0000256" key="1">
    <source>
        <dbReference type="ARBA" id="ARBA00004370"/>
    </source>
</evidence>
<dbReference type="GO" id="GO:0016020">
    <property type="term" value="C:membrane"/>
    <property type="evidence" value="ECO:0007669"/>
    <property type="project" value="UniProtKB-SubCell"/>
</dbReference>
<proteinExistence type="predicted"/>
<keyword evidence="6 10" id="KW-1133">Transmembrane helix</keyword>
<evidence type="ECO:0000313" key="13">
    <source>
        <dbReference type="EMBL" id="CAG9325864.1"/>
    </source>
</evidence>
<organism evidence="13 14">
    <name type="scientific">Blepharisma stoltei</name>
    <dbReference type="NCBI Taxonomy" id="1481888"/>
    <lineage>
        <taxon>Eukaryota</taxon>
        <taxon>Sar</taxon>
        <taxon>Alveolata</taxon>
        <taxon>Ciliophora</taxon>
        <taxon>Postciliodesmatophora</taxon>
        <taxon>Heterotrichea</taxon>
        <taxon>Heterotrichida</taxon>
        <taxon>Blepharismidae</taxon>
        <taxon>Blepharisma</taxon>
    </lineage>
</organism>
<evidence type="ECO:0000256" key="6">
    <source>
        <dbReference type="ARBA" id="ARBA00022989"/>
    </source>
</evidence>
<dbReference type="InterPro" id="IPR013083">
    <property type="entry name" value="Znf_RING/FYVE/PHD"/>
</dbReference>
<keyword evidence="5" id="KW-0862">Zinc</keyword>
<dbReference type="Pfam" id="PF13639">
    <property type="entry name" value="zf-RING_2"/>
    <property type="match status" value="1"/>
</dbReference>
<feature type="domain" description="RING-type" evidence="12">
    <location>
        <begin position="351"/>
        <end position="392"/>
    </location>
</feature>
<dbReference type="SUPFAM" id="SSF57850">
    <property type="entry name" value="RING/U-box"/>
    <property type="match status" value="1"/>
</dbReference>
<keyword evidence="2 10" id="KW-0812">Transmembrane</keyword>
<comment type="caution">
    <text evidence="13">The sequence shown here is derived from an EMBL/GenBank/DDBJ whole genome shotgun (WGS) entry which is preliminary data.</text>
</comment>
<comment type="subcellular location">
    <subcellularLocation>
        <location evidence="1">Membrane</location>
    </subcellularLocation>
</comment>
<dbReference type="PANTHER" id="PTHR46539:SF1">
    <property type="entry name" value="E3 UBIQUITIN-PROTEIN LIGASE ATL42"/>
    <property type="match status" value="1"/>
</dbReference>
<dbReference type="AlphaFoldDB" id="A0AAU9JLB2"/>
<keyword evidence="14" id="KW-1185">Reference proteome</keyword>
<dbReference type="SMART" id="SM00184">
    <property type="entry name" value="RING"/>
    <property type="match status" value="1"/>
</dbReference>
<keyword evidence="11" id="KW-0732">Signal</keyword>
<feature type="compositionally biased region" description="Basic residues" evidence="9">
    <location>
        <begin position="443"/>
        <end position="455"/>
    </location>
</feature>
<dbReference type="EMBL" id="CAJZBQ010000039">
    <property type="protein sequence ID" value="CAG9325864.1"/>
    <property type="molecule type" value="Genomic_DNA"/>
</dbReference>
<feature type="compositionally biased region" description="Basic and acidic residues" evidence="9">
    <location>
        <begin position="456"/>
        <end position="479"/>
    </location>
</feature>
<sequence>MLLAILWFITYSTSDALQLMNQNSNIVYTQFQVTNDMITSNLTIELSSKSSSVPLILLVKKEGKPNFYYDIPSDTYFIDADYVDFQAWIQNSANSFITIHQSDLSVGSIYYIGIYSEIWDVSYYISIYPKLNSVCLPGCVSANYSSCEGGSCSCGEKYSGNDCSILYNITEIDENSTFSLSPSEWKFFAFSISDSYGFTTTLEKLSGDPKFYFYPYWADPYLPSMFYNLFSASFEKTKTHLSVDYDNSHWDLWTYSVNCRGEANCEFAIKITTYSDSSGKNLIWIIVVVVVVVFVVCVLIPIAIRTMIKFRSERLAQMLYDRPANPLTPEEMEKLYPSVAWCSLEREKETCSVCLEEFEGEAKVRKLICEHIFHVKCIDEWTQTNAKCPLCKKVLNGENQDEDISTSSRNPAQPEIQREEENKENEENKEAEEEREESETERRKRKKEKRKRRKREKESERNEELNGIEEFKESTREDNNAEESEVRKRHKKNKGQKIESKEDKSFN</sequence>
<evidence type="ECO:0000256" key="5">
    <source>
        <dbReference type="ARBA" id="ARBA00022833"/>
    </source>
</evidence>
<evidence type="ECO:0000256" key="9">
    <source>
        <dbReference type="SAM" id="MobiDB-lite"/>
    </source>
</evidence>
<dbReference type="Proteomes" id="UP001162131">
    <property type="component" value="Unassembled WGS sequence"/>
</dbReference>
<feature type="chain" id="PRO_5043930729" description="RING-type domain-containing protein" evidence="11">
    <location>
        <begin position="17"/>
        <end position="507"/>
    </location>
</feature>
<evidence type="ECO:0000259" key="12">
    <source>
        <dbReference type="PROSITE" id="PS50089"/>
    </source>
</evidence>
<evidence type="ECO:0000256" key="3">
    <source>
        <dbReference type="ARBA" id="ARBA00022723"/>
    </source>
</evidence>
<dbReference type="InterPro" id="IPR001841">
    <property type="entry name" value="Znf_RING"/>
</dbReference>
<evidence type="ECO:0000256" key="11">
    <source>
        <dbReference type="SAM" id="SignalP"/>
    </source>
</evidence>